<gene>
    <name evidence="10" type="ORF">C4K68_22945</name>
</gene>
<keyword evidence="5 7" id="KW-0472">Membrane</keyword>
<evidence type="ECO:0000313" key="11">
    <source>
        <dbReference type="Proteomes" id="UP000238196"/>
    </source>
</evidence>
<evidence type="ECO:0000256" key="6">
    <source>
        <dbReference type="SAM" id="MobiDB-lite"/>
    </source>
</evidence>
<evidence type="ECO:0000256" key="4">
    <source>
        <dbReference type="ARBA" id="ARBA00022989"/>
    </source>
</evidence>
<dbReference type="PANTHER" id="PTHR30294">
    <property type="entry name" value="MEMBRANE COMPONENT OF ABC TRANSPORTER YHHJ-RELATED"/>
    <property type="match status" value="1"/>
</dbReference>
<dbReference type="EMBL" id="PRLP01000122">
    <property type="protein sequence ID" value="PPC74856.1"/>
    <property type="molecule type" value="Genomic_DNA"/>
</dbReference>
<dbReference type="InterPro" id="IPR019196">
    <property type="entry name" value="ABC_transp_unknown"/>
</dbReference>
<feature type="transmembrane region" description="Helical" evidence="7">
    <location>
        <begin position="931"/>
        <end position="950"/>
    </location>
</feature>
<comment type="caution">
    <text evidence="10">The sequence shown here is derived from an EMBL/GenBank/DDBJ whole genome shotgun (WGS) entry which is preliminary data.</text>
</comment>
<dbReference type="OrthoDB" id="9794512at2"/>
<feature type="region of interest" description="Disordered" evidence="6">
    <location>
        <begin position="818"/>
        <end position="841"/>
    </location>
</feature>
<dbReference type="GO" id="GO:0005886">
    <property type="term" value="C:plasma membrane"/>
    <property type="evidence" value="ECO:0007669"/>
    <property type="project" value="UniProtKB-SubCell"/>
</dbReference>
<feature type="transmembrane region" description="Helical" evidence="7">
    <location>
        <begin position="218"/>
        <end position="236"/>
    </location>
</feature>
<feature type="domain" description="DUF7088" evidence="9">
    <location>
        <begin position="284"/>
        <end position="388"/>
    </location>
</feature>
<dbReference type="GO" id="GO:0140359">
    <property type="term" value="F:ABC-type transporter activity"/>
    <property type="evidence" value="ECO:0007669"/>
    <property type="project" value="InterPro"/>
</dbReference>
<feature type="transmembrane region" description="Helical" evidence="7">
    <location>
        <begin position="21"/>
        <end position="46"/>
    </location>
</feature>
<comment type="subcellular location">
    <subcellularLocation>
        <location evidence="1">Cell membrane</location>
        <topology evidence="1">Multi-pass membrane protein</topology>
    </subcellularLocation>
</comment>
<feature type="compositionally biased region" description="Low complexity" evidence="6">
    <location>
        <begin position="822"/>
        <end position="833"/>
    </location>
</feature>
<protein>
    <submittedName>
        <fullName evidence="10">ABC transporter permease</fullName>
    </submittedName>
</protein>
<reference evidence="10 11" key="1">
    <citation type="submission" date="2018-02" db="EMBL/GenBank/DDBJ databases">
        <title>novel marine gammaproteobacteria from coastal saline agro ecosystem.</title>
        <authorList>
            <person name="Krishnan R."/>
            <person name="Ramesh Kumar N."/>
        </authorList>
    </citation>
    <scope>NUCLEOTIDE SEQUENCE [LARGE SCALE GENOMIC DNA]</scope>
    <source>
        <strain evidence="10 11">228</strain>
    </source>
</reference>
<feature type="domain" description="ABC-type uncharacterised transport system" evidence="8">
    <location>
        <begin position="583"/>
        <end position="894"/>
    </location>
</feature>
<keyword evidence="2" id="KW-1003">Cell membrane</keyword>
<dbReference type="AlphaFoldDB" id="A0A2S5KKJ4"/>
<evidence type="ECO:0000256" key="5">
    <source>
        <dbReference type="ARBA" id="ARBA00023136"/>
    </source>
</evidence>
<accession>A0A2S5KKJ4</accession>
<dbReference type="Pfam" id="PF12679">
    <property type="entry name" value="ABC2_membrane_2"/>
    <property type="match status" value="1"/>
</dbReference>
<keyword evidence="3 7" id="KW-0812">Transmembrane</keyword>
<feature type="transmembrane region" description="Helical" evidence="7">
    <location>
        <begin position="163"/>
        <end position="180"/>
    </location>
</feature>
<sequence>MQPNAIRAIVRKELMQFFASPIAYLFLAAFAAVTLFVFFWGEAFFARNLADVRPLFEWMPVLLIFLSAALTMRMWSEERRTGTLEFVHTLPVANWQFVLGKFFACLLLLALALVLTLPLPLTVNMLSPIDWGPVWAAYLATLLLGGTYLALGLFISAHTQNQIVSLMLTALIGGVLYLIGTPTLTDWVGEPLASIFKAIGTGSRFESIARGVLDARDLYYYLSLIVIFLGLNLWGLERERWAATGSYQHHALWRRGTALVVINLLLVNIWMAPLTSLRLDVTQGQRFSLGKASYDYLSRLHEPLIIKAYFSKNTHPLLAPLVPQIKDLLNEYQIAGKGKVKVVDIDPTEDQQAANDAASQYGIKPVPFQVSGRYQASVVNAYFNLVVSYGGEFQTLSYKDLIDIKQGQGGIQVQLRNPEYDITRAIKRVLFAYQTKGDLYSSLPHALNLTAYVSADNTLPKELAGFKTDLQKQLQDASKKAGGKLNIHWVDPNSDLSVAKKMEQQWGFKPMMASLLNTTPFYFYLTLDDGKQGMPLQLPENLNDQGIKQMLEAGVKHFGSGLMHSVALVTPPMNPMTGQGLSFEQLQSHLSENYNVIPTDLKDGIVPSEAESLLVMAPDSLTDKQRFAIDQYLMKGGTVMLATSPYEISIDQSGLKASKHTSGLEDWLKHYGVTIQPNLVMDPHNSPFPMPVNRDLGGVQVQEWVMMNYPYFVDVRPGAMDAKVPVTEGLPQLTFPWASPISIDSKLNQSRKVAVLAHSSAQSWLSDKTQVLPRVQGGQAIPFTPEGKRSSEDLAVAITGSFDSYYADKDNPLLKQDDKAAAAKPAAATPADAASKDAKDKQDKPVFSGIIARSPESARLIVFASNHLLDDQVMQLLGSANGSTYMNSVDAMQNAVDWSVEEDGLMAIRARSQYSHTLPAMDDAGRQELEYFNYFLALAGVVIIFAIVRVRSRRRLARHQALLLGGKA</sequence>
<evidence type="ECO:0000256" key="1">
    <source>
        <dbReference type="ARBA" id="ARBA00004651"/>
    </source>
</evidence>
<dbReference type="InterPro" id="IPR051449">
    <property type="entry name" value="ABC-2_transporter_component"/>
</dbReference>
<evidence type="ECO:0000256" key="2">
    <source>
        <dbReference type="ARBA" id="ARBA00022475"/>
    </source>
</evidence>
<keyword evidence="4 7" id="KW-1133">Transmembrane helix</keyword>
<dbReference type="Proteomes" id="UP000238196">
    <property type="component" value="Unassembled WGS sequence"/>
</dbReference>
<dbReference type="Pfam" id="PF23357">
    <property type="entry name" value="DUF7088"/>
    <property type="match status" value="1"/>
</dbReference>
<name>A0A2S5KKJ4_9PROT</name>
<evidence type="ECO:0000313" key="10">
    <source>
        <dbReference type="EMBL" id="PPC74856.1"/>
    </source>
</evidence>
<dbReference type="InterPro" id="IPR055396">
    <property type="entry name" value="DUF7088"/>
</dbReference>
<evidence type="ECO:0000259" key="9">
    <source>
        <dbReference type="Pfam" id="PF23357"/>
    </source>
</evidence>
<proteinExistence type="predicted"/>
<evidence type="ECO:0000259" key="8">
    <source>
        <dbReference type="Pfam" id="PF09822"/>
    </source>
</evidence>
<feature type="transmembrane region" description="Helical" evidence="7">
    <location>
        <begin position="257"/>
        <end position="277"/>
    </location>
</feature>
<feature type="transmembrane region" description="Helical" evidence="7">
    <location>
        <begin position="135"/>
        <end position="156"/>
    </location>
</feature>
<evidence type="ECO:0000256" key="3">
    <source>
        <dbReference type="ARBA" id="ARBA00022692"/>
    </source>
</evidence>
<evidence type="ECO:0000256" key="7">
    <source>
        <dbReference type="SAM" id="Phobius"/>
    </source>
</evidence>
<feature type="transmembrane region" description="Helical" evidence="7">
    <location>
        <begin position="58"/>
        <end position="76"/>
    </location>
</feature>
<feature type="transmembrane region" description="Helical" evidence="7">
    <location>
        <begin position="97"/>
        <end position="115"/>
    </location>
</feature>
<dbReference type="Pfam" id="PF09822">
    <property type="entry name" value="ABC_transp_aux"/>
    <property type="match status" value="1"/>
</dbReference>
<dbReference type="PANTHER" id="PTHR30294:SF29">
    <property type="entry name" value="MULTIDRUG ABC TRANSPORTER PERMEASE YBHS-RELATED"/>
    <property type="match status" value="1"/>
</dbReference>
<organism evidence="10 11">
    <name type="scientific">Proteobacteria bacterium 228</name>
    <dbReference type="NCBI Taxonomy" id="2083153"/>
    <lineage>
        <taxon>Bacteria</taxon>
        <taxon>Pseudomonadati</taxon>
        <taxon>Pseudomonadota</taxon>
    </lineage>
</organism>